<dbReference type="Pfam" id="PF09876">
    <property type="entry name" value="DUF2103"/>
    <property type="match status" value="1"/>
</dbReference>
<feature type="region of interest" description="Disordered" evidence="1">
    <location>
        <begin position="31"/>
        <end position="128"/>
    </location>
</feature>
<feature type="compositionally biased region" description="Low complexity" evidence="1">
    <location>
        <begin position="421"/>
        <end position="430"/>
    </location>
</feature>
<evidence type="ECO:0000313" key="2">
    <source>
        <dbReference type="EMBL" id="BAM83161.1"/>
    </source>
</evidence>
<proteinExistence type="predicted"/>
<keyword evidence="3" id="KW-1185">Reference proteome</keyword>
<gene>
    <name evidence="2" type="ORF">CYME_CMT167C</name>
</gene>
<dbReference type="KEGG" id="cme:CYME_CMT167C"/>
<dbReference type="InterPro" id="IPR018664">
    <property type="entry name" value="DUF2103_metal-binding"/>
</dbReference>
<dbReference type="Proteomes" id="UP000007014">
    <property type="component" value="Chromosome 20"/>
</dbReference>
<sequence>MLTFEAFVAGAIWDIERNGSWLAPRWRRSSVKRRAPLGQRPPVSGTRNLAGKEPSGPARSEGPFFTSKWGRSESSQAGSQAGAGRQKFLNKSERVPEPLEDPLFESLLGPEPAEKRSKHKSSKKQSVDRLVRGKQKYFFEGAVSETEAYNMFANLLESESLTQYAARAEVEWFDAKRLEAASKNRRGFPSVGEIQDLLYDELIDTDGKRWRETVVPSDNRVLLVLFQVSPIDVEFPRYLEHFHAALNLTPTDAIHLIAVSREKPSTNRKTMRKLNLRFPLLSDEQGALGALFGTGNKPHMLIFYREKTPSGIEGWFFDRCARAELPSKLLENTVDYARKLVAQRLQASMRAKQNPTSTGARAAGTDSVANTGMQPVPPGPGASRSPQAAGAQATSTSTAGAAAPERRIGQNPPAAGRTELQQQQQQQQQQSGASASTPTAAERLSAASKAVPLADRTSSTPAAAGRGTVSKNEARARLVLNHSTHLEGLISVLERLAVYESIRKIVPGRLYTARSNAERLSIRVTVPVAGGWKLVARKGTQVQDVFVTLESPSSAYAVAHQRSILSKEQLQRLVDEAIAA</sequence>
<feature type="compositionally biased region" description="Low complexity" evidence="1">
    <location>
        <begin position="74"/>
        <end position="86"/>
    </location>
</feature>
<protein>
    <submittedName>
        <fullName evidence="2">Uncharacterized protein</fullName>
    </submittedName>
</protein>
<dbReference type="eggNOG" id="ENOG502T0UT">
    <property type="taxonomic scope" value="Eukaryota"/>
</dbReference>
<name>M1UXG5_CYAM1</name>
<dbReference type="SUPFAM" id="SSF52833">
    <property type="entry name" value="Thioredoxin-like"/>
    <property type="match status" value="1"/>
</dbReference>
<accession>M1UXG5</accession>
<feature type="region of interest" description="Disordered" evidence="1">
    <location>
        <begin position="348"/>
        <end position="470"/>
    </location>
</feature>
<organism evidence="2 3">
    <name type="scientific">Cyanidioschyzon merolae (strain NIES-3377 / 10D)</name>
    <name type="common">Unicellular red alga</name>
    <dbReference type="NCBI Taxonomy" id="280699"/>
    <lineage>
        <taxon>Eukaryota</taxon>
        <taxon>Rhodophyta</taxon>
        <taxon>Bangiophyceae</taxon>
        <taxon>Cyanidiales</taxon>
        <taxon>Cyanidiaceae</taxon>
        <taxon>Cyanidioschyzon</taxon>
    </lineage>
</organism>
<dbReference type="OrthoDB" id="6092at2759"/>
<feature type="compositionally biased region" description="Low complexity" evidence="1">
    <location>
        <begin position="387"/>
        <end position="403"/>
    </location>
</feature>
<reference evidence="2 3" key="2">
    <citation type="journal article" date="2007" name="BMC Biol.">
        <title>A 100%-complete sequence reveals unusually simple genomic features in the hot-spring red alga Cyanidioschyzon merolae.</title>
        <authorList>
            <person name="Nozaki H."/>
            <person name="Takano H."/>
            <person name="Misumi O."/>
            <person name="Terasawa K."/>
            <person name="Matsuzaki M."/>
            <person name="Maruyama S."/>
            <person name="Nishida K."/>
            <person name="Yagisawa F."/>
            <person name="Yoshida Y."/>
            <person name="Fujiwara T."/>
            <person name="Takio S."/>
            <person name="Tamura K."/>
            <person name="Chung S.J."/>
            <person name="Nakamura S."/>
            <person name="Kuroiwa H."/>
            <person name="Tanaka K."/>
            <person name="Sato N."/>
            <person name="Kuroiwa T."/>
        </authorList>
    </citation>
    <scope>NUCLEOTIDE SEQUENCE [LARGE SCALE GENOMIC DNA]</scope>
    <source>
        <strain evidence="2 3">10D</strain>
    </source>
</reference>
<evidence type="ECO:0000256" key="1">
    <source>
        <dbReference type="SAM" id="MobiDB-lite"/>
    </source>
</evidence>
<evidence type="ECO:0000313" key="3">
    <source>
        <dbReference type="Proteomes" id="UP000007014"/>
    </source>
</evidence>
<dbReference type="RefSeq" id="XP_005539197.1">
    <property type="nucleotide sequence ID" value="XM_005539140.1"/>
</dbReference>
<dbReference type="GeneID" id="16997639"/>
<dbReference type="AlphaFoldDB" id="M1UXG5"/>
<dbReference type="EMBL" id="AP006502">
    <property type="protein sequence ID" value="BAM83161.1"/>
    <property type="molecule type" value="Genomic_DNA"/>
</dbReference>
<reference evidence="2 3" key="1">
    <citation type="journal article" date="2004" name="Nature">
        <title>Genome sequence of the ultrasmall unicellular red alga Cyanidioschyzon merolae 10D.</title>
        <authorList>
            <person name="Matsuzaki M."/>
            <person name="Misumi O."/>
            <person name="Shin-i T."/>
            <person name="Maruyama S."/>
            <person name="Takahara M."/>
            <person name="Miyagishima S."/>
            <person name="Mori T."/>
            <person name="Nishida K."/>
            <person name="Yagisawa F."/>
            <person name="Nishida K."/>
            <person name="Yoshida Y."/>
            <person name="Nishimura Y."/>
            <person name="Nakao S."/>
            <person name="Kobayashi T."/>
            <person name="Momoyama Y."/>
            <person name="Higashiyama T."/>
            <person name="Minoda A."/>
            <person name="Sano M."/>
            <person name="Nomoto H."/>
            <person name="Oishi K."/>
            <person name="Hayashi H."/>
            <person name="Ohta F."/>
            <person name="Nishizaka S."/>
            <person name="Haga S."/>
            <person name="Miura S."/>
            <person name="Morishita T."/>
            <person name="Kabeya Y."/>
            <person name="Terasawa K."/>
            <person name="Suzuki Y."/>
            <person name="Ishii Y."/>
            <person name="Asakawa S."/>
            <person name="Takano H."/>
            <person name="Ohta N."/>
            <person name="Kuroiwa H."/>
            <person name="Tanaka K."/>
            <person name="Shimizu N."/>
            <person name="Sugano S."/>
            <person name="Sato N."/>
            <person name="Nozaki H."/>
            <person name="Ogasawara N."/>
            <person name="Kohara Y."/>
            <person name="Kuroiwa T."/>
        </authorList>
    </citation>
    <scope>NUCLEOTIDE SEQUENCE [LARGE SCALE GENOMIC DNA]</scope>
    <source>
        <strain evidence="2 3">10D</strain>
    </source>
</reference>
<dbReference type="Gene3D" id="3.40.30.10">
    <property type="entry name" value="Glutaredoxin"/>
    <property type="match status" value="1"/>
</dbReference>
<dbReference type="InterPro" id="IPR036249">
    <property type="entry name" value="Thioredoxin-like_sf"/>
</dbReference>